<feature type="transmembrane region" description="Helical" evidence="11">
    <location>
        <begin position="85"/>
        <end position="104"/>
    </location>
</feature>
<evidence type="ECO:0000256" key="1">
    <source>
        <dbReference type="ARBA" id="ARBA00004146"/>
    </source>
</evidence>
<feature type="transmembrane region" description="Helical" evidence="11">
    <location>
        <begin position="116"/>
        <end position="134"/>
    </location>
</feature>
<dbReference type="AlphaFoldDB" id="A0A537J9S4"/>
<evidence type="ECO:0000313" key="13">
    <source>
        <dbReference type="EMBL" id="TMI80294.1"/>
    </source>
</evidence>
<dbReference type="Gene3D" id="1.20.1510.10">
    <property type="entry name" value="Cation efflux protein transmembrane domain"/>
    <property type="match status" value="1"/>
</dbReference>
<name>A0A537J9S4_9BACT</name>
<reference evidence="13 14" key="1">
    <citation type="journal article" date="2019" name="Nat. Microbiol.">
        <title>Mediterranean grassland soil C-N compound turnover is dependent on rainfall and depth, and is mediated by genomically divergent microorganisms.</title>
        <authorList>
            <person name="Diamond S."/>
            <person name="Andeer P.F."/>
            <person name="Li Z."/>
            <person name="Crits-Christoph A."/>
            <person name="Burstein D."/>
            <person name="Anantharaman K."/>
            <person name="Lane K.R."/>
            <person name="Thomas B.C."/>
            <person name="Pan C."/>
            <person name="Northen T.R."/>
            <person name="Banfield J.F."/>
        </authorList>
    </citation>
    <scope>NUCLEOTIDE SEQUENCE [LARGE SCALE GENOMIC DNA]</scope>
    <source>
        <strain evidence="13">NP_7</strain>
    </source>
</reference>
<dbReference type="PANTHER" id="PTHR31937:SF2">
    <property type="entry name" value="TRANSMEMBRANE PROTEIN 163"/>
    <property type="match status" value="1"/>
</dbReference>
<organism evidence="13 14">
    <name type="scientific">Candidatus Segetimicrobium genomatis</name>
    <dbReference type="NCBI Taxonomy" id="2569760"/>
    <lineage>
        <taxon>Bacteria</taxon>
        <taxon>Bacillati</taxon>
        <taxon>Candidatus Sysuimicrobiota</taxon>
        <taxon>Candidatus Sysuimicrobiia</taxon>
        <taxon>Candidatus Sysuimicrobiales</taxon>
        <taxon>Candidatus Segetimicrobiaceae</taxon>
        <taxon>Candidatus Segetimicrobium</taxon>
    </lineage>
</organism>
<dbReference type="GO" id="GO:0016020">
    <property type="term" value="C:membrane"/>
    <property type="evidence" value="ECO:0007669"/>
    <property type="project" value="InterPro"/>
</dbReference>
<keyword evidence="9 11" id="KW-0472">Membrane</keyword>
<evidence type="ECO:0000256" key="6">
    <source>
        <dbReference type="ARBA" id="ARBA00022833"/>
    </source>
</evidence>
<accession>A0A537J9S4</accession>
<feature type="domain" description="Cation efflux protein transmembrane" evidence="12">
    <location>
        <begin position="30"/>
        <end position="197"/>
    </location>
</feature>
<evidence type="ECO:0000256" key="4">
    <source>
        <dbReference type="ARBA" id="ARBA00022692"/>
    </source>
</evidence>
<feature type="transmembrane region" description="Helical" evidence="11">
    <location>
        <begin position="46"/>
        <end position="65"/>
    </location>
</feature>
<dbReference type="PANTHER" id="PTHR31937">
    <property type="entry name" value="TRANSMEMBRANE PROTEIN 163"/>
    <property type="match status" value="1"/>
</dbReference>
<dbReference type="Pfam" id="PF01545">
    <property type="entry name" value="Cation_efflux"/>
    <property type="match status" value="1"/>
</dbReference>
<comment type="subcellular location">
    <subcellularLocation>
        <location evidence="2">Cytoplasmic vesicle</location>
        <location evidence="2">Secretory vesicle</location>
        <location evidence="2">Synaptic vesicle membrane</location>
        <topology evidence="2">Multi-pass membrane protein</topology>
    </subcellularLocation>
    <subcellularLocation>
        <location evidence="1">Early endosome membrane</location>
    </subcellularLocation>
</comment>
<dbReference type="EMBL" id="VBAO01000229">
    <property type="protein sequence ID" value="TMI80294.1"/>
    <property type="molecule type" value="Genomic_DNA"/>
</dbReference>
<keyword evidence="5" id="KW-0967">Endosome</keyword>
<keyword evidence="6" id="KW-0862">Zinc</keyword>
<evidence type="ECO:0000256" key="9">
    <source>
        <dbReference type="ARBA" id="ARBA00023136"/>
    </source>
</evidence>
<evidence type="ECO:0000256" key="10">
    <source>
        <dbReference type="ARBA" id="ARBA00023329"/>
    </source>
</evidence>
<keyword evidence="4 11" id="KW-0812">Transmembrane</keyword>
<evidence type="ECO:0000256" key="8">
    <source>
        <dbReference type="ARBA" id="ARBA00023018"/>
    </source>
</evidence>
<feature type="transmembrane region" description="Helical" evidence="11">
    <location>
        <begin position="20"/>
        <end position="39"/>
    </location>
</feature>
<protein>
    <submittedName>
        <fullName evidence="13">Cation transporter</fullName>
    </submittedName>
</protein>
<dbReference type="InterPro" id="IPR027469">
    <property type="entry name" value="Cation_efflux_TMD_sf"/>
</dbReference>
<gene>
    <name evidence="13" type="ORF">E6H04_08870</name>
</gene>
<dbReference type="GO" id="GO:0008324">
    <property type="term" value="F:monoatomic cation transmembrane transporter activity"/>
    <property type="evidence" value="ECO:0007669"/>
    <property type="project" value="InterPro"/>
</dbReference>
<comment type="caution">
    <text evidence="13">The sequence shown here is derived from an EMBL/GenBank/DDBJ whole genome shotgun (WGS) entry which is preliminary data.</text>
</comment>
<evidence type="ECO:0000256" key="3">
    <source>
        <dbReference type="ARBA" id="ARBA00008731"/>
    </source>
</evidence>
<evidence type="ECO:0000256" key="5">
    <source>
        <dbReference type="ARBA" id="ARBA00022753"/>
    </source>
</evidence>
<keyword evidence="8" id="KW-0770">Synapse</keyword>
<evidence type="ECO:0000256" key="7">
    <source>
        <dbReference type="ARBA" id="ARBA00022989"/>
    </source>
</evidence>
<dbReference type="InterPro" id="IPR058533">
    <property type="entry name" value="Cation_efflux_TM"/>
</dbReference>
<keyword evidence="10" id="KW-0968">Cytoplasmic vesicle</keyword>
<dbReference type="GO" id="GO:0031410">
    <property type="term" value="C:cytoplasmic vesicle"/>
    <property type="evidence" value="ECO:0007669"/>
    <property type="project" value="UniProtKB-KW"/>
</dbReference>
<evidence type="ECO:0000313" key="14">
    <source>
        <dbReference type="Proteomes" id="UP000320048"/>
    </source>
</evidence>
<sequence>MSSATARLPLVRNAIALEYFSLAWMLAEGAAAVWAGIAAHSLSLEVFGLDSLIEIISAGVVLWWLRVEMAAPSSTRGEEAERRAAYVVAGCLLALALYIVAGVIQSLATRDVPRPGPLGFVVSITAIIVMPVLWRHKRRLGAALGSDALEEDGVGNLACGWMALILLAGLLLERQGVWWADPLASMALGVFIAREGVEAWGRARGA</sequence>
<proteinExistence type="inferred from homology"/>
<evidence type="ECO:0000256" key="11">
    <source>
        <dbReference type="SAM" id="Phobius"/>
    </source>
</evidence>
<dbReference type="Proteomes" id="UP000320048">
    <property type="component" value="Unassembled WGS sequence"/>
</dbReference>
<evidence type="ECO:0000256" key="2">
    <source>
        <dbReference type="ARBA" id="ARBA00004644"/>
    </source>
</evidence>
<dbReference type="SUPFAM" id="SSF161111">
    <property type="entry name" value="Cation efflux protein transmembrane domain-like"/>
    <property type="match status" value="1"/>
</dbReference>
<keyword evidence="7 11" id="KW-1133">Transmembrane helix</keyword>
<comment type="similarity">
    <text evidence="3">Belongs to the TMEM163 family.</text>
</comment>
<evidence type="ECO:0000259" key="12">
    <source>
        <dbReference type="Pfam" id="PF01545"/>
    </source>
</evidence>
<dbReference type="InterPro" id="IPR026765">
    <property type="entry name" value="Tmem163"/>
</dbReference>